<dbReference type="GO" id="GO:0005524">
    <property type="term" value="F:ATP binding"/>
    <property type="evidence" value="ECO:0007669"/>
    <property type="project" value="UniProtKB-KW"/>
</dbReference>
<evidence type="ECO:0000313" key="5">
    <source>
        <dbReference type="EMBL" id="PIR43838.1"/>
    </source>
</evidence>
<evidence type="ECO:0000256" key="1">
    <source>
        <dbReference type="ARBA" id="ARBA00006611"/>
    </source>
</evidence>
<keyword evidence="3" id="KW-0067">ATP-binding</keyword>
<dbReference type="Pfam" id="PF00437">
    <property type="entry name" value="T2SSE"/>
    <property type="match status" value="1"/>
</dbReference>
<dbReference type="InterPro" id="IPR003593">
    <property type="entry name" value="AAA+_ATPase"/>
</dbReference>
<accession>A0A2H0RBE7</accession>
<dbReference type="Gene3D" id="3.40.50.300">
    <property type="entry name" value="P-loop containing nucleotide triphosphate hydrolases"/>
    <property type="match status" value="1"/>
</dbReference>
<evidence type="ECO:0000256" key="3">
    <source>
        <dbReference type="ARBA" id="ARBA00022840"/>
    </source>
</evidence>
<evidence type="ECO:0000313" key="6">
    <source>
        <dbReference type="Proteomes" id="UP000230214"/>
    </source>
</evidence>
<dbReference type="InterPro" id="IPR027417">
    <property type="entry name" value="P-loop_NTPase"/>
</dbReference>
<dbReference type="GO" id="GO:0005886">
    <property type="term" value="C:plasma membrane"/>
    <property type="evidence" value="ECO:0007669"/>
    <property type="project" value="TreeGrafter"/>
</dbReference>
<dbReference type="AlphaFoldDB" id="A0A2H0RBE7"/>
<feature type="domain" description="AAA+ ATPase" evidence="4">
    <location>
        <begin position="85"/>
        <end position="227"/>
    </location>
</feature>
<dbReference type="SUPFAM" id="SSF52540">
    <property type="entry name" value="P-loop containing nucleoside triphosphate hydrolases"/>
    <property type="match status" value="1"/>
</dbReference>
<sequence>HLNILNAVKVQANMKADEHFKPQDGVVLLNMEGEPVDLRISIVPTHDGENIVVRILSEYIFDFSFSNLGLDKKAEELIIRTSKKPFGMILLTGPTGSGKTTTLYSLVRQVNNKDLKITTIEDPVEYKIAGVTQIQVNEVTNLTFAKGLRAVLRQDSDIILVGEIRDAETAEIAVSSALTGHLLFSTFHSNDASTVIPRLLDMKIEPFLLASTLELIIAQRLVRKICDVCKYSYTPNISEIKENHPGFERYLKDTDILYKGKGCENCNNLGYKGRIAIFEIIHISKEIEKIILKNPTSNDIWNIASKQGSTSLLQDGIKKVLQGITALDELARVVQPPEPEEGHTSISQSSS</sequence>
<dbReference type="PANTHER" id="PTHR30258">
    <property type="entry name" value="TYPE II SECRETION SYSTEM PROTEIN GSPE-RELATED"/>
    <property type="match status" value="1"/>
</dbReference>
<gene>
    <name evidence="5" type="ORF">COV24_00555</name>
</gene>
<dbReference type="Gene3D" id="3.30.450.90">
    <property type="match status" value="1"/>
</dbReference>
<dbReference type="PANTHER" id="PTHR30258:SF1">
    <property type="entry name" value="PROTEIN TRANSPORT PROTEIN HOFB HOMOLOG"/>
    <property type="match status" value="1"/>
</dbReference>
<comment type="caution">
    <text evidence="5">The sequence shown here is derived from an EMBL/GenBank/DDBJ whole genome shotgun (WGS) entry which is preliminary data.</text>
</comment>
<dbReference type="EMBL" id="PCXU01000008">
    <property type="protein sequence ID" value="PIR43838.1"/>
    <property type="molecule type" value="Genomic_DNA"/>
</dbReference>
<evidence type="ECO:0000259" key="4">
    <source>
        <dbReference type="SMART" id="SM00382"/>
    </source>
</evidence>
<reference evidence="5 6" key="1">
    <citation type="submission" date="2017-09" db="EMBL/GenBank/DDBJ databases">
        <title>Depth-based differentiation of microbial function through sediment-hosted aquifers and enrichment of novel symbionts in the deep terrestrial subsurface.</title>
        <authorList>
            <person name="Probst A.J."/>
            <person name="Ladd B."/>
            <person name="Jarett J.K."/>
            <person name="Geller-Mcgrath D.E."/>
            <person name="Sieber C.M."/>
            <person name="Emerson J.B."/>
            <person name="Anantharaman K."/>
            <person name="Thomas B.C."/>
            <person name="Malmstrom R."/>
            <person name="Stieglmeier M."/>
            <person name="Klingl A."/>
            <person name="Woyke T."/>
            <person name="Ryan C.M."/>
            <person name="Banfield J.F."/>
        </authorList>
    </citation>
    <scope>NUCLEOTIDE SEQUENCE [LARGE SCALE GENOMIC DNA]</scope>
    <source>
        <strain evidence="5">CG10_big_fil_rev_8_21_14_0_10_32_10</strain>
    </source>
</reference>
<name>A0A2H0RBE7_UNCKA</name>
<comment type="similarity">
    <text evidence="1">Belongs to the GSP E family.</text>
</comment>
<dbReference type="SMART" id="SM00382">
    <property type="entry name" value="AAA"/>
    <property type="match status" value="1"/>
</dbReference>
<dbReference type="GO" id="GO:0016887">
    <property type="term" value="F:ATP hydrolysis activity"/>
    <property type="evidence" value="ECO:0007669"/>
    <property type="project" value="TreeGrafter"/>
</dbReference>
<dbReference type="CDD" id="cd01129">
    <property type="entry name" value="PulE-GspE-like"/>
    <property type="match status" value="1"/>
</dbReference>
<organism evidence="5 6">
    <name type="scientific">candidate division WWE3 bacterium CG10_big_fil_rev_8_21_14_0_10_32_10</name>
    <dbReference type="NCBI Taxonomy" id="1975090"/>
    <lineage>
        <taxon>Bacteria</taxon>
        <taxon>Katanobacteria</taxon>
    </lineage>
</organism>
<evidence type="ECO:0000256" key="2">
    <source>
        <dbReference type="ARBA" id="ARBA00022741"/>
    </source>
</evidence>
<feature type="non-terminal residue" evidence="5">
    <location>
        <position position="1"/>
    </location>
</feature>
<keyword evidence="2" id="KW-0547">Nucleotide-binding</keyword>
<protein>
    <recommendedName>
        <fullName evidence="4">AAA+ ATPase domain-containing protein</fullName>
    </recommendedName>
</protein>
<dbReference type="InterPro" id="IPR001482">
    <property type="entry name" value="T2SS/T4SS_dom"/>
</dbReference>
<proteinExistence type="inferred from homology"/>
<dbReference type="Proteomes" id="UP000230214">
    <property type="component" value="Unassembled WGS sequence"/>
</dbReference>